<dbReference type="GO" id="GO:0007018">
    <property type="term" value="P:microtubule-based movement"/>
    <property type="evidence" value="ECO:0007669"/>
    <property type="project" value="InterPro"/>
</dbReference>
<dbReference type="GO" id="GO:0015630">
    <property type="term" value="C:microtubule cytoskeleton"/>
    <property type="evidence" value="ECO:0007669"/>
    <property type="project" value="TreeGrafter"/>
</dbReference>
<dbReference type="OrthoDB" id="1744783at2759"/>
<dbReference type="GO" id="GO:0003777">
    <property type="term" value="F:microtubule motor activity"/>
    <property type="evidence" value="ECO:0007669"/>
    <property type="project" value="InterPro"/>
</dbReference>
<keyword evidence="1" id="KW-0505">Motor protein</keyword>
<dbReference type="PANTHER" id="PTHR47972">
    <property type="entry name" value="KINESIN-LIKE PROTEIN KLP-3"/>
    <property type="match status" value="1"/>
</dbReference>
<dbReference type="AlphaFoldDB" id="S8C073"/>
<evidence type="ECO:0000256" key="2">
    <source>
        <dbReference type="PROSITE-ProRule" id="PRU00283"/>
    </source>
</evidence>
<organism evidence="4 5">
    <name type="scientific">Genlisea aurea</name>
    <dbReference type="NCBI Taxonomy" id="192259"/>
    <lineage>
        <taxon>Eukaryota</taxon>
        <taxon>Viridiplantae</taxon>
        <taxon>Streptophyta</taxon>
        <taxon>Embryophyta</taxon>
        <taxon>Tracheophyta</taxon>
        <taxon>Spermatophyta</taxon>
        <taxon>Magnoliopsida</taxon>
        <taxon>eudicotyledons</taxon>
        <taxon>Gunneridae</taxon>
        <taxon>Pentapetalae</taxon>
        <taxon>asterids</taxon>
        <taxon>lamiids</taxon>
        <taxon>Lamiales</taxon>
        <taxon>Lentibulariaceae</taxon>
        <taxon>Genlisea</taxon>
    </lineage>
</organism>
<dbReference type="Pfam" id="PF00225">
    <property type="entry name" value="Kinesin"/>
    <property type="match status" value="1"/>
</dbReference>
<evidence type="ECO:0000259" key="3">
    <source>
        <dbReference type="PROSITE" id="PS50067"/>
    </source>
</evidence>
<gene>
    <name evidence="4" type="ORF">M569_14558</name>
</gene>
<accession>S8C073</accession>
<protein>
    <recommendedName>
        <fullName evidence="3">Kinesin motor domain-containing protein</fullName>
    </recommendedName>
</protein>
<dbReference type="GO" id="GO:0008017">
    <property type="term" value="F:microtubule binding"/>
    <property type="evidence" value="ECO:0007669"/>
    <property type="project" value="InterPro"/>
</dbReference>
<evidence type="ECO:0000313" key="5">
    <source>
        <dbReference type="Proteomes" id="UP000015453"/>
    </source>
</evidence>
<feature type="non-terminal residue" evidence="4">
    <location>
        <position position="1"/>
    </location>
</feature>
<evidence type="ECO:0000313" key="4">
    <source>
        <dbReference type="EMBL" id="EPS60245.1"/>
    </source>
</evidence>
<feature type="domain" description="Kinesin motor" evidence="3">
    <location>
        <begin position="1"/>
        <end position="64"/>
    </location>
</feature>
<dbReference type="InterPro" id="IPR027640">
    <property type="entry name" value="Kinesin-like_fam"/>
</dbReference>
<comment type="similarity">
    <text evidence="2">Belongs to the TRAFAC class myosin-kinesin ATPase superfamily. Kinesin family.</text>
</comment>
<dbReference type="PANTHER" id="PTHR47972:SF14">
    <property type="entry name" value="KINESIN-LIKE PROTEIN KIN-14J"/>
    <property type="match status" value="1"/>
</dbReference>
<dbReference type="InterPro" id="IPR036961">
    <property type="entry name" value="Kinesin_motor_dom_sf"/>
</dbReference>
<dbReference type="InterPro" id="IPR001752">
    <property type="entry name" value="Kinesin_motor_dom"/>
</dbReference>
<dbReference type="Proteomes" id="UP000015453">
    <property type="component" value="Unassembled WGS sequence"/>
</dbReference>
<dbReference type="GO" id="GO:0005524">
    <property type="term" value="F:ATP binding"/>
    <property type="evidence" value="ECO:0007669"/>
    <property type="project" value="InterPro"/>
</dbReference>
<sequence length="64" mass="7274">YNFISYDIGVQMVEIYNEKVRDLLSSDILSKRLGIWNTSLPNSLAVPDASLHQVNSITDVLEFM</sequence>
<dbReference type="EMBL" id="AUSU01007709">
    <property type="protein sequence ID" value="EPS60245.1"/>
    <property type="molecule type" value="Genomic_DNA"/>
</dbReference>
<reference evidence="4 5" key="1">
    <citation type="journal article" date="2013" name="BMC Genomics">
        <title>The miniature genome of a carnivorous plant Genlisea aurea contains a low number of genes and short non-coding sequences.</title>
        <authorList>
            <person name="Leushkin E.V."/>
            <person name="Sutormin R.A."/>
            <person name="Nabieva E.R."/>
            <person name="Penin A.A."/>
            <person name="Kondrashov A.S."/>
            <person name="Logacheva M.D."/>
        </authorList>
    </citation>
    <scope>NUCLEOTIDE SEQUENCE [LARGE SCALE GENOMIC DNA]</scope>
</reference>
<feature type="non-terminal residue" evidence="4">
    <location>
        <position position="64"/>
    </location>
</feature>
<keyword evidence="5" id="KW-1185">Reference proteome</keyword>
<dbReference type="Gene3D" id="3.40.850.10">
    <property type="entry name" value="Kinesin motor domain"/>
    <property type="match status" value="1"/>
</dbReference>
<dbReference type="PROSITE" id="PS50067">
    <property type="entry name" value="KINESIN_MOTOR_2"/>
    <property type="match status" value="1"/>
</dbReference>
<dbReference type="SUPFAM" id="SSF52540">
    <property type="entry name" value="P-loop containing nucleoside triphosphate hydrolases"/>
    <property type="match status" value="1"/>
</dbReference>
<dbReference type="InterPro" id="IPR027417">
    <property type="entry name" value="P-loop_NTPase"/>
</dbReference>
<comment type="caution">
    <text evidence="4">The sequence shown here is derived from an EMBL/GenBank/DDBJ whole genome shotgun (WGS) entry which is preliminary data.</text>
</comment>
<evidence type="ECO:0000256" key="1">
    <source>
        <dbReference type="ARBA" id="ARBA00023175"/>
    </source>
</evidence>
<comment type="caution">
    <text evidence="2">Lacks conserved residue(s) required for the propagation of feature annotation.</text>
</comment>
<name>S8C073_9LAMI</name>
<proteinExistence type="inferred from homology"/>